<dbReference type="EMBL" id="FNYC01000002">
    <property type="protein sequence ID" value="SEI67315.1"/>
    <property type="molecule type" value="Genomic_DNA"/>
</dbReference>
<dbReference type="AlphaFoldDB" id="A0A1H6STQ4"/>
<dbReference type="Proteomes" id="UP000199420">
    <property type="component" value="Unassembled WGS sequence"/>
</dbReference>
<proteinExistence type="predicted"/>
<accession>A0A1H6STQ4</accession>
<name>A0A1H6STQ4_9GAMM</name>
<dbReference type="STRING" id="529704.SAMN02927913_1332"/>
<protein>
    <submittedName>
        <fullName evidence="1">Uncharacterized protein</fullName>
    </submittedName>
</protein>
<gene>
    <name evidence="1" type="ORF">SAMN04487997_1417</name>
</gene>
<reference evidence="1 2" key="1">
    <citation type="submission" date="2016-10" db="EMBL/GenBank/DDBJ databases">
        <authorList>
            <person name="de Groot N.N."/>
        </authorList>
    </citation>
    <scope>NUCLEOTIDE SEQUENCE [LARGE SCALE GENOMIC DNA]</scope>
    <source>
        <strain evidence="1 2">DSM 26515</strain>
    </source>
</reference>
<evidence type="ECO:0000313" key="1">
    <source>
        <dbReference type="EMBL" id="SEI67315.1"/>
    </source>
</evidence>
<organism evidence="1 2">
    <name type="scientific">Frateuria terrea</name>
    <dbReference type="NCBI Taxonomy" id="529704"/>
    <lineage>
        <taxon>Bacteria</taxon>
        <taxon>Pseudomonadati</taxon>
        <taxon>Pseudomonadota</taxon>
        <taxon>Gammaproteobacteria</taxon>
        <taxon>Lysobacterales</taxon>
        <taxon>Rhodanobacteraceae</taxon>
        <taxon>Frateuria</taxon>
    </lineage>
</organism>
<sequence>MLVLRKRQTAHNQETLRASAGFSFLESPRCYQVMGYSSLLVRCAEGAKEASSHAFTDGVAANHPRLPGNLNISIGKRPACRALYSASVVG</sequence>
<keyword evidence="2" id="KW-1185">Reference proteome</keyword>
<evidence type="ECO:0000313" key="2">
    <source>
        <dbReference type="Proteomes" id="UP000199420"/>
    </source>
</evidence>